<dbReference type="InterPro" id="IPR003673">
    <property type="entry name" value="CoA-Trfase_fam_III"/>
</dbReference>
<keyword evidence="2" id="KW-1185">Reference proteome</keyword>
<sequence length="382" mass="40526">MGQGPLSSLKIIEFAGIGPGPFAGMLLSDLGADVIRIDRKGAGRGGAPSDITSRGRRSVALDLKNPAAVETCLKLMESADVVFEGFRPGVMERLGLGPDVVLKRNPKIVYGRMTGWGQTGPYSQAAGHDMNYIAITGALHAIGTKDKPVPPLNLVGDFGGGALYLAFGLLAAVINARQSGQGQVVDCAMSDGAASLMAMFYGFKASGMWSSERRANMLDGGAHFYDTYQCADGKWVSIGSIEPQFYALLMEKTGIQDPDFAKQMDRGMWPELREKLAKVIATKSRDEWTRIMGATDVCFAPVLDLDEAPKHEHNVARKTFVEVAGVVQPAPAPRFSATPGAIQGPPPKIGAHDREALSDWGFSASDIDALAKAGALGLETVS</sequence>
<evidence type="ECO:0000313" key="1">
    <source>
        <dbReference type="EMBL" id="RAK56342.1"/>
    </source>
</evidence>
<dbReference type="RefSeq" id="WP_111530089.1">
    <property type="nucleotide sequence ID" value="NZ_JBHRSG010000003.1"/>
</dbReference>
<accession>A0A328AMX5</accession>
<evidence type="ECO:0000313" key="2">
    <source>
        <dbReference type="Proteomes" id="UP000249254"/>
    </source>
</evidence>
<name>A0A328AMX5_9CAUL</name>
<dbReference type="Proteomes" id="UP000249254">
    <property type="component" value="Unassembled WGS sequence"/>
</dbReference>
<dbReference type="PANTHER" id="PTHR48228:SF5">
    <property type="entry name" value="ALPHA-METHYLACYL-COA RACEMASE"/>
    <property type="match status" value="1"/>
</dbReference>
<protein>
    <submittedName>
        <fullName evidence="1">CoA transferase</fullName>
    </submittedName>
</protein>
<dbReference type="AlphaFoldDB" id="A0A328AMX5"/>
<gene>
    <name evidence="1" type="ORF">DJ017_12600</name>
</gene>
<dbReference type="InterPro" id="IPR023606">
    <property type="entry name" value="CoA-Trfase_III_dom_1_sf"/>
</dbReference>
<proteinExistence type="predicted"/>
<dbReference type="Gene3D" id="3.40.50.10540">
    <property type="entry name" value="Crotonobetainyl-coa:carnitine coa-transferase, domain 1"/>
    <property type="match status" value="1"/>
</dbReference>
<keyword evidence="1" id="KW-0808">Transferase</keyword>
<dbReference type="Pfam" id="PF02515">
    <property type="entry name" value="CoA_transf_3"/>
    <property type="match status" value="1"/>
</dbReference>
<reference evidence="2" key="1">
    <citation type="submission" date="2018-05" db="EMBL/GenBank/DDBJ databases">
        <authorList>
            <person name="Li X."/>
        </authorList>
    </citation>
    <scope>NUCLEOTIDE SEQUENCE [LARGE SCALE GENOMIC DNA]</scope>
    <source>
        <strain evidence="2">LX32</strain>
    </source>
</reference>
<dbReference type="PANTHER" id="PTHR48228">
    <property type="entry name" value="SUCCINYL-COA--D-CITRAMALATE COA-TRANSFERASE"/>
    <property type="match status" value="1"/>
</dbReference>
<dbReference type="GO" id="GO:0016740">
    <property type="term" value="F:transferase activity"/>
    <property type="evidence" value="ECO:0007669"/>
    <property type="project" value="UniProtKB-KW"/>
</dbReference>
<dbReference type="SUPFAM" id="SSF89796">
    <property type="entry name" value="CoA-transferase family III (CaiB/BaiF)"/>
    <property type="match status" value="1"/>
</dbReference>
<dbReference type="InterPro" id="IPR050509">
    <property type="entry name" value="CoA-transferase_III"/>
</dbReference>
<dbReference type="InterPro" id="IPR044855">
    <property type="entry name" value="CoA-Trfase_III_dom3_sf"/>
</dbReference>
<organism evidence="1 2">
    <name type="scientific">Phenylobacterium soli</name>
    <dbReference type="NCBI Taxonomy" id="2170551"/>
    <lineage>
        <taxon>Bacteria</taxon>
        <taxon>Pseudomonadati</taxon>
        <taxon>Pseudomonadota</taxon>
        <taxon>Alphaproteobacteria</taxon>
        <taxon>Caulobacterales</taxon>
        <taxon>Caulobacteraceae</taxon>
        <taxon>Phenylobacterium</taxon>
    </lineage>
</organism>
<dbReference type="Gene3D" id="3.30.1540.10">
    <property type="entry name" value="formyl-coa transferase, domain 3"/>
    <property type="match status" value="1"/>
</dbReference>
<dbReference type="OrthoDB" id="7488526at2"/>
<dbReference type="EMBL" id="QFYQ01000001">
    <property type="protein sequence ID" value="RAK56342.1"/>
    <property type="molecule type" value="Genomic_DNA"/>
</dbReference>
<comment type="caution">
    <text evidence="1">The sequence shown here is derived from an EMBL/GenBank/DDBJ whole genome shotgun (WGS) entry which is preliminary data.</text>
</comment>